<organism evidence="3 4">
    <name type="scientific">Mucilaginibacter jinjuensis</name>
    <dbReference type="NCBI Taxonomy" id="1176721"/>
    <lineage>
        <taxon>Bacteria</taxon>
        <taxon>Pseudomonadati</taxon>
        <taxon>Bacteroidota</taxon>
        <taxon>Sphingobacteriia</taxon>
        <taxon>Sphingobacteriales</taxon>
        <taxon>Sphingobacteriaceae</taxon>
        <taxon>Mucilaginibacter</taxon>
    </lineage>
</organism>
<keyword evidence="1" id="KW-1133">Transmembrane helix</keyword>
<dbReference type="EMBL" id="CP117167">
    <property type="protein sequence ID" value="WCT09976.1"/>
    <property type="molecule type" value="Genomic_DNA"/>
</dbReference>
<gene>
    <name evidence="3" type="ORF">PQO05_14685</name>
</gene>
<feature type="domain" description="VWFA" evidence="2">
    <location>
        <begin position="96"/>
        <end position="279"/>
    </location>
</feature>
<dbReference type="Pfam" id="PF00092">
    <property type="entry name" value="VWA"/>
    <property type="match status" value="1"/>
</dbReference>
<dbReference type="InterPro" id="IPR050768">
    <property type="entry name" value="UPF0353/GerABKA_families"/>
</dbReference>
<keyword evidence="1" id="KW-0812">Transmembrane</keyword>
<evidence type="ECO:0000256" key="1">
    <source>
        <dbReference type="SAM" id="Phobius"/>
    </source>
</evidence>
<feature type="transmembrane region" description="Helical" evidence="1">
    <location>
        <begin position="6"/>
        <end position="24"/>
    </location>
</feature>
<evidence type="ECO:0000313" key="3">
    <source>
        <dbReference type="EMBL" id="WCT09976.1"/>
    </source>
</evidence>
<keyword evidence="1" id="KW-0472">Membrane</keyword>
<name>A0ABY7T0N4_9SPHI</name>
<dbReference type="InterPro" id="IPR036465">
    <property type="entry name" value="vWFA_dom_sf"/>
</dbReference>
<dbReference type="InterPro" id="IPR002035">
    <property type="entry name" value="VWF_A"/>
</dbReference>
<reference evidence="3 4" key="1">
    <citation type="submission" date="2023-02" db="EMBL/GenBank/DDBJ databases">
        <title>Genome sequence of Mucilaginibacter jinjuensis strain KACC 16571.</title>
        <authorList>
            <person name="Kim S."/>
            <person name="Heo J."/>
            <person name="Kwon S.-W."/>
        </authorList>
    </citation>
    <scope>NUCLEOTIDE SEQUENCE [LARGE SCALE GENOMIC DNA]</scope>
    <source>
        <strain evidence="3 4">KACC 16571</strain>
    </source>
</reference>
<proteinExistence type="predicted"/>
<dbReference type="Gene3D" id="3.40.50.410">
    <property type="entry name" value="von Willebrand factor, type A domain"/>
    <property type="match status" value="1"/>
</dbReference>
<dbReference type="Proteomes" id="UP001216139">
    <property type="component" value="Chromosome"/>
</dbReference>
<feature type="transmembrane region" description="Helical" evidence="1">
    <location>
        <begin position="61"/>
        <end position="79"/>
    </location>
</feature>
<dbReference type="PROSITE" id="PS50234">
    <property type="entry name" value="VWFA"/>
    <property type="match status" value="1"/>
</dbReference>
<dbReference type="PANTHER" id="PTHR22550:SF18">
    <property type="entry name" value="VWFA DOMAIN-CONTAINING PROTEIN"/>
    <property type="match status" value="1"/>
</dbReference>
<dbReference type="SUPFAM" id="SSF53300">
    <property type="entry name" value="vWA-like"/>
    <property type="match status" value="1"/>
</dbReference>
<dbReference type="PANTHER" id="PTHR22550">
    <property type="entry name" value="SPORE GERMINATION PROTEIN"/>
    <property type="match status" value="1"/>
</dbReference>
<dbReference type="SMART" id="SM00327">
    <property type="entry name" value="VWA"/>
    <property type="match status" value="1"/>
</dbReference>
<dbReference type="RefSeq" id="WP_273628070.1">
    <property type="nucleotide sequence ID" value="NZ_CP117167.1"/>
</dbReference>
<keyword evidence="4" id="KW-1185">Reference proteome</keyword>
<feature type="transmembrane region" description="Helical" evidence="1">
    <location>
        <begin position="299"/>
        <end position="323"/>
    </location>
</feature>
<protein>
    <submittedName>
        <fullName evidence="3">VWA domain-containing protein</fullName>
    </submittedName>
</protein>
<sequence>MQFEIAYKWVFWLAALPIVVFLILPPLHKKRSGLIAPFFRRAAAVSNQHVKRRAWVSRKNILTWIALCLCWLCLLAAASSPRYVGKPAKKTKTVRSFLIATDISFSMATTDWVVGGRRYSRWGAIKSIMKGFVKDRKSDQVGLVMFGTNAYLQSPFTTDLETVSWLMDQTEVGMAGQMTSIGSAIAYGIKVFKQDTIKQKVMLLLTDGIDGGQDILPLDAAQAAKRDSITIYTIGIGQAKGSGGYDLDEKTLKDIARTTGGQYFNAMNTGQLRKIYATLDKLQPVVYDEDTYRPVVLLYYYPLAAAVLLALAAPLINGIINLFRRSS</sequence>
<evidence type="ECO:0000259" key="2">
    <source>
        <dbReference type="PROSITE" id="PS50234"/>
    </source>
</evidence>
<evidence type="ECO:0000313" key="4">
    <source>
        <dbReference type="Proteomes" id="UP001216139"/>
    </source>
</evidence>
<accession>A0ABY7T0N4</accession>